<dbReference type="Proteomes" id="UP000809273">
    <property type="component" value="Unassembled WGS sequence"/>
</dbReference>
<sequence length="173" mass="19448">MNNLYQAEPVNITVMGLGNILLADEGFGVHFVRWFGKRYRLPDDVMLVDGGTLGFGLLDIVTSTKHLIVIDVLKADDDPGSLYRFSREEMELNMPEPTSAHEVEFVDILIQAEMMDSCPEVVFLCIVPKEYGGDLDLKMTPLMREKFPKAEELLLKELSNLNIVPESVKTDDA</sequence>
<organism evidence="5 6">
    <name type="scientific">Candidatus Zymogenus saltonus</name>
    <dbReference type="NCBI Taxonomy" id="2844893"/>
    <lineage>
        <taxon>Bacteria</taxon>
        <taxon>Deltaproteobacteria</taxon>
        <taxon>Candidatus Zymogenia</taxon>
        <taxon>Candidatus Zymogeniales</taxon>
        <taxon>Candidatus Zymogenaceae</taxon>
        <taxon>Candidatus Zymogenus</taxon>
    </lineage>
</organism>
<proteinExistence type="inferred from homology"/>
<evidence type="ECO:0000256" key="3">
    <source>
        <dbReference type="ARBA" id="ARBA00022750"/>
    </source>
</evidence>
<evidence type="ECO:0000313" key="5">
    <source>
        <dbReference type="EMBL" id="MBN1573678.1"/>
    </source>
</evidence>
<name>A0A9D8PPS8_9DELT</name>
<protein>
    <submittedName>
        <fullName evidence="5">HyaD/HybD family hydrogenase maturation endopeptidase</fullName>
    </submittedName>
</protein>
<dbReference type="GO" id="GO:0016485">
    <property type="term" value="P:protein processing"/>
    <property type="evidence" value="ECO:0007669"/>
    <property type="project" value="TreeGrafter"/>
</dbReference>
<dbReference type="InterPro" id="IPR023430">
    <property type="entry name" value="Pept_HybD-like_dom_sf"/>
</dbReference>
<dbReference type="PANTHER" id="PTHR30302">
    <property type="entry name" value="HYDROGENASE 1 MATURATION PROTEASE"/>
    <property type="match status" value="1"/>
</dbReference>
<dbReference type="CDD" id="cd06062">
    <property type="entry name" value="H2MP_MemB-H2up"/>
    <property type="match status" value="1"/>
</dbReference>
<dbReference type="PANTHER" id="PTHR30302:SF1">
    <property type="entry name" value="HYDROGENASE 2 MATURATION PROTEASE"/>
    <property type="match status" value="1"/>
</dbReference>
<dbReference type="EMBL" id="JAFGIX010000054">
    <property type="protein sequence ID" value="MBN1573678.1"/>
    <property type="molecule type" value="Genomic_DNA"/>
</dbReference>
<evidence type="ECO:0000256" key="1">
    <source>
        <dbReference type="ARBA" id="ARBA00006814"/>
    </source>
</evidence>
<gene>
    <name evidence="5" type="ORF">JW984_10835</name>
</gene>
<evidence type="ECO:0000256" key="4">
    <source>
        <dbReference type="ARBA" id="ARBA00022801"/>
    </source>
</evidence>
<reference evidence="5" key="2">
    <citation type="submission" date="2021-01" db="EMBL/GenBank/DDBJ databases">
        <authorList>
            <person name="Hahn C.R."/>
            <person name="Youssef N.H."/>
            <person name="Elshahed M."/>
        </authorList>
    </citation>
    <scope>NUCLEOTIDE SEQUENCE</scope>
    <source>
        <strain evidence="5">Zod_Metabat.24</strain>
    </source>
</reference>
<comment type="similarity">
    <text evidence="1">Belongs to the peptidase A31 family.</text>
</comment>
<dbReference type="AlphaFoldDB" id="A0A9D8PPS8"/>
<evidence type="ECO:0000256" key="2">
    <source>
        <dbReference type="ARBA" id="ARBA00022670"/>
    </source>
</evidence>
<dbReference type="PRINTS" id="PR00446">
    <property type="entry name" value="HYDRGNUPTAKE"/>
</dbReference>
<dbReference type="InterPro" id="IPR000671">
    <property type="entry name" value="Peptidase_A31"/>
</dbReference>
<keyword evidence="4" id="KW-0378">Hydrolase</keyword>
<comment type="caution">
    <text evidence="5">The sequence shown here is derived from an EMBL/GenBank/DDBJ whole genome shotgun (WGS) entry which is preliminary data.</text>
</comment>
<keyword evidence="3" id="KW-0064">Aspartyl protease</keyword>
<keyword evidence="2" id="KW-0645">Protease</keyword>
<dbReference type="Gene3D" id="3.40.50.1450">
    <property type="entry name" value="HybD-like"/>
    <property type="match status" value="1"/>
</dbReference>
<dbReference type="Pfam" id="PF01750">
    <property type="entry name" value="HycI"/>
    <property type="match status" value="1"/>
</dbReference>
<dbReference type="SUPFAM" id="SSF53163">
    <property type="entry name" value="HybD-like"/>
    <property type="match status" value="1"/>
</dbReference>
<dbReference type="GO" id="GO:0004190">
    <property type="term" value="F:aspartic-type endopeptidase activity"/>
    <property type="evidence" value="ECO:0007669"/>
    <property type="project" value="UniProtKB-KW"/>
</dbReference>
<reference evidence="5" key="1">
    <citation type="journal article" date="2021" name="Environ. Microbiol.">
        <title>Genomic characterization of three novel Desulfobacterota classes expand the metabolic and phylogenetic diversity of the phylum.</title>
        <authorList>
            <person name="Murphy C.L."/>
            <person name="Biggerstaff J."/>
            <person name="Eichhorn A."/>
            <person name="Ewing E."/>
            <person name="Shahan R."/>
            <person name="Soriano D."/>
            <person name="Stewart S."/>
            <person name="VanMol K."/>
            <person name="Walker R."/>
            <person name="Walters P."/>
            <person name="Elshahed M.S."/>
            <person name="Youssef N.H."/>
        </authorList>
    </citation>
    <scope>NUCLEOTIDE SEQUENCE</scope>
    <source>
        <strain evidence="5">Zod_Metabat.24</strain>
    </source>
</reference>
<accession>A0A9D8PPS8</accession>
<evidence type="ECO:0000313" key="6">
    <source>
        <dbReference type="Proteomes" id="UP000809273"/>
    </source>
</evidence>
<dbReference type="GO" id="GO:0008047">
    <property type="term" value="F:enzyme activator activity"/>
    <property type="evidence" value="ECO:0007669"/>
    <property type="project" value="InterPro"/>
</dbReference>
<dbReference type="NCBIfam" id="TIGR00072">
    <property type="entry name" value="hydrog_prot"/>
    <property type="match status" value="1"/>
</dbReference>